<dbReference type="PROSITE" id="PS51371">
    <property type="entry name" value="CBS"/>
    <property type="match status" value="1"/>
</dbReference>
<dbReference type="InterPro" id="IPR051462">
    <property type="entry name" value="CBS_domain-containing"/>
</dbReference>
<evidence type="ECO:0000313" key="6">
    <source>
        <dbReference type="Proteomes" id="UP000192936"/>
    </source>
</evidence>
<keyword evidence="1" id="KW-0677">Repeat</keyword>
<feature type="region of interest" description="Disordered" evidence="3">
    <location>
        <begin position="95"/>
        <end position="124"/>
    </location>
</feature>
<dbReference type="SUPFAM" id="SSF54631">
    <property type="entry name" value="CBS-domain pair"/>
    <property type="match status" value="1"/>
</dbReference>
<evidence type="ECO:0000256" key="1">
    <source>
        <dbReference type="ARBA" id="ARBA00022737"/>
    </source>
</evidence>
<evidence type="ECO:0000256" key="2">
    <source>
        <dbReference type="PROSITE-ProRule" id="PRU00703"/>
    </source>
</evidence>
<accession>A0A1X7FNE3</accession>
<dbReference type="CDD" id="cd02205">
    <property type="entry name" value="CBS_pair_SF"/>
    <property type="match status" value="1"/>
</dbReference>
<dbReference type="PANTHER" id="PTHR48108">
    <property type="entry name" value="CBS DOMAIN-CONTAINING PROTEIN CBSX2, CHLOROPLASTIC"/>
    <property type="match status" value="1"/>
</dbReference>
<evidence type="ECO:0000256" key="3">
    <source>
        <dbReference type="SAM" id="MobiDB-lite"/>
    </source>
</evidence>
<evidence type="ECO:0000259" key="4">
    <source>
        <dbReference type="PROSITE" id="PS51371"/>
    </source>
</evidence>
<dbReference type="OrthoDB" id="291940at2"/>
<protein>
    <submittedName>
        <fullName evidence="5">CBS domain-containing protein</fullName>
    </submittedName>
</protein>
<sequence>MSEQTTNPLDEATANPEEIKLNVEAGAELDKIRLDVEAGNERTASVRELLRWFGAQRRRAGIVERIEAELEVAGLRTDPHFTTTWIDSPVTFRKRETAQPGSEPGPAAANHAAEPESASKADEFKDTDHLVRMLKAANRDVIRVNPQDSIRTAITLMLAHDFSQLAVMTSERELKGAISWKSIGSRLSQGKQPQKVAEVMEPASEVPDTASLFEATKKIIETDYVFVRSMADRKIIGIVTATDLSEQFQRLSEPFLLLGRIENQIRRMISHFDVETLRAACHDGDPDRKAKVTKASDLTFGEYLRLLQREENWRKLPFFACGSTFCKELDEVRELRNDIMHFHPDELEEGDFEQLRRFSRLLERLETLSR</sequence>
<reference evidence="5 6" key="1">
    <citation type="submission" date="2017-04" db="EMBL/GenBank/DDBJ databases">
        <authorList>
            <person name="Afonso C.L."/>
            <person name="Miller P.J."/>
            <person name="Scott M.A."/>
            <person name="Spackman E."/>
            <person name="Goraichik I."/>
            <person name="Dimitrov K.M."/>
            <person name="Suarez D.L."/>
            <person name="Swayne D.E."/>
        </authorList>
    </citation>
    <scope>NUCLEOTIDE SEQUENCE [LARGE SCALE GENOMIC DNA]</scope>
    <source>
        <strain evidence="5 6">A2P</strain>
    </source>
</reference>
<dbReference type="Proteomes" id="UP000192936">
    <property type="component" value="Unassembled WGS sequence"/>
</dbReference>
<dbReference type="SMART" id="SM00116">
    <property type="entry name" value="CBS"/>
    <property type="match status" value="2"/>
</dbReference>
<dbReference type="EMBL" id="FXAK01000006">
    <property type="protein sequence ID" value="SMF55613.1"/>
    <property type="molecule type" value="Genomic_DNA"/>
</dbReference>
<dbReference type="PANTHER" id="PTHR48108:SF26">
    <property type="entry name" value="CBS DOMAIN-CONTAINING PROTEIN DDB_G0289609"/>
    <property type="match status" value="1"/>
</dbReference>
<feature type="domain" description="CBS" evidence="4">
    <location>
        <begin position="137"/>
        <end position="194"/>
    </location>
</feature>
<dbReference type="AlphaFoldDB" id="A0A1X7FNE3"/>
<evidence type="ECO:0000313" key="5">
    <source>
        <dbReference type="EMBL" id="SMF55613.1"/>
    </source>
</evidence>
<keyword evidence="2" id="KW-0129">CBS domain</keyword>
<gene>
    <name evidence="5" type="ORF">SAMN02982917_3097</name>
</gene>
<feature type="compositionally biased region" description="Basic and acidic residues" evidence="3">
    <location>
        <begin position="113"/>
        <end position="124"/>
    </location>
</feature>
<feature type="compositionally biased region" description="Low complexity" evidence="3">
    <location>
        <begin position="102"/>
        <end position="112"/>
    </location>
</feature>
<dbReference type="Gene3D" id="3.10.580.10">
    <property type="entry name" value="CBS-domain"/>
    <property type="match status" value="1"/>
</dbReference>
<dbReference type="InterPro" id="IPR046342">
    <property type="entry name" value="CBS_dom_sf"/>
</dbReference>
<proteinExistence type="predicted"/>
<name>A0A1X7FNE3_9PROT</name>
<dbReference type="STRING" id="286727.SAMN02982917_3097"/>
<dbReference type="RefSeq" id="WP_085086888.1">
    <property type="nucleotide sequence ID" value="NZ_FXAK01000006.1"/>
</dbReference>
<dbReference type="Pfam" id="PF00571">
    <property type="entry name" value="CBS"/>
    <property type="match status" value="2"/>
</dbReference>
<dbReference type="InterPro" id="IPR000644">
    <property type="entry name" value="CBS_dom"/>
</dbReference>
<organism evidence="5 6">
    <name type="scientific">Azospirillum oryzae</name>
    <dbReference type="NCBI Taxonomy" id="286727"/>
    <lineage>
        <taxon>Bacteria</taxon>
        <taxon>Pseudomonadati</taxon>
        <taxon>Pseudomonadota</taxon>
        <taxon>Alphaproteobacteria</taxon>
        <taxon>Rhodospirillales</taxon>
        <taxon>Azospirillaceae</taxon>
        <taxon>Azospirillum</taxon>
    </lineage>
</organism>